<dbReference type="Proteomes" id="UP001501391">
    <property type="component" value="Unassembled WGS sequence"/>
</dbReference>
<name>A0ABP5N4E3_9ACTN</name>
<reference evidence="3" key="1">
    <citation type="journal article" date="2019" name="Int. J. Syst. Evol. Microbiol.">
        <title>The Global Catalogue of Microorganisms (GCM) 10K type strain sequencing project: providing services to taxonomists for standard genome sequencing and annotation.</title>
        <authorList>
            <consortium name="The Broad Institute Genomics Platform"/>
            <consortium name="The Broad Institute Genome Sequencing Center for Infectious Disease"/>
            <person name="Wu L."/>
            <person name="Ma J."/>
        </authorList>
    </citation>
    <scope>NUCLEOTIDE SEQUENCE [LARGE SCALE GENOMIC DNA]</scope>
    <source>
        <strain evidence="3">JCM 14924</strain>
    </source>
</reference>
<proteinExistence type="predicted"/>
<sequence length="122" mass="12824">MLAAFHAEGSAGRRRQTLAVETGSVAEAGGGTARHTRAWSVGALAVVAGCRRLRFGLGASKVPAVRRALRSWAVSGPSEAAQQWPMTTNDDHQAHESIALTSKNPAPQDPRQDPGQEEVTTA</sequence>
<feature type="region of interest" description="Disordered" evidence="1">
    <location>
        <begin position="73"/>
        <end position="122"/>
    </location>
</feature>
<keyword evidence="3" id="KW-1185">Reference proteome</keyword>
<accession>A0ABP5N4E3</accession>
<dbReference type="EMBL" id="BAAAOQ010000001">
    <property type="protein sequence ID" value="GAA2190725.1"/>
    <property type="molecule type" value="Genomic_DNA"/>
</dbReference>
<evidence type="ECO:0000313" key="2">
    <source>
        <dbReference type="EMBL" id="GAA2190725.1"/>
    </source>
</evidence>
<comment type="caution">
    <text evidence="2">The sequence shown here is derived from an EMBL/GenBank/DDBJ whole genome shotgun (WGS) entry which is preliminary data.</text>
</comment>
<protein>
    <submittedName>
        <fullName evidence="2">Uncharacterized protein</fullName>
    </submittedName>
</protein>
<evidence type="ECO:0000256" key="1">
    <source>
        <dbReference type="SAM" id="MobiDB-lite"/>
    </source>
</evidence>
<organism evidence="2 3">
    <name type="scientific">Streptomyces bangladeshensis</name>
    <dbReference type="NCBI Taxonomy" id="295352"/>
    <lineage>
        <taxon>Bacteria</taxon>
        <taxon>Bacillati</taxon>
        <taxon>Actinomycetota</taxon>
        <taxon>Actinomycetes</taxon>
        <taxon>Kitasatosporales</taxon>
        <taxon>Streptomycetaceae</taxon>
        <taxon>Streptomyces</taxon>
    </lineage>
</organism>
<gene>
    <name evidence="2" type="ORF">GCM10009787_00900</name>
</gene>
<evidence type="ECO:0000313" key="3">
    <source>
        <dbReference type="Proteomes" id="UP001501391"/>
    </source>
</evidence>
<feature type="region of interest" description="Disordered" evidence="1">
    <location>
        <begin position="1"/>
        <end position="34"/>
    </location>
</feature>